<reference evidence="2" key="1">
    <citation type="submission" date="2023-07" db="EMBL/GenBank/DDBJ databases">
        <title>30 novel species of actinomycetes from the DSMZ collection.</title>
        <authorList>
            <person name="Nouioui I."/>
        </authorList>
    </citation>
    <scope>NUCLEOTIDE SEQUENCE [LARGE SCALE GENOMIC DNA]</scope>
    <source>
        <strain evidence="2">DSM 45834</strain>
    </source>
</reference>
<dbReference type="RefSeq" id="WP_311559937.1">
    <property type="nucleotide sequence ID" value="NZ_JAVREJ010000032.1"/>
</dbReference>
<gene>
    <name evidence="1" type="ORF">RM445_28350</name>
</gene>
<protein>
    <submittedName>
        <fullName evidence="1">Uncharacterized protein</fullName>
    </submittedName>
</protein>
<keyword evidence="2" id="KW-1185">Reference proteome</keyword>
<evidence type="ECO:0000313" key="1">
    <source>
        <dbReference type="EMBL" id="MDT0353423.1"/>
    </source>
</evidence>
<comment type="caution">
    <text evidence="1">The sequence shown here is derived from an EMBL/GenBank/DDBJ whole genome shotgun (WGS) entry which is preliminary data.</text>
</comment>
<dbReference type="EMBL" id="JAVREJ010000032">
    <property type="protein sequence ID" value="MDT0353423.1"/>
    <property type="molecule type" value="Genomic_DNA"/>
</dbReference>
<organism evidence="1 2">
    <name type="scientific">Pseudonocardia charpentierae</name>
    <dbReference type="NCBI Taxonomy" id="3075545"/>
    <lineage>
        <taxon>Bacteria</taxon>
        <taxon>Bacillati</taxon>
        <taxon>Actinomycetota</taxon>
        <taxon>Actinomycetes</taxon>
        <taxon>Pseudonocardiales</taxon>
        <taxon>Pseudonocardiaceae</taxon>
        <taxon>Pseudonocardia</taxon>
    </lineage>
</organism>
<evidence type="ECO:0000313" key="2">
    <source>
        <dbReference type="Proteomes" id="UP001183202"/>
    </source>
</evidence>
<accession>A0ABU2NKA1</accession>
<proteinExistence type="predicted"/>
<name>A0ABU2NKA1_9PSEU</name>
<sequence>MPLSSDGTVFRRLGADEGAVLTSAIMTAYGSTYDVSWVYDSDEVCARLADGRYVSVVAETVRGDLSCTWG</sequence>
<dbReference type="Proteomes" id="UP001183202">
    <property type="component" value="Unassembled WGS sequence"/>
</dbReference>